<evidence type="ECO:0000256" key="2">
    <source>
        <dbReference type="ARBA" id="ARBA00022884"/>
    </source>
</evidence>
<dbReference type="Pfam" id="PF00849">
    <property type="entry name" value="PseudoU_synth_2"/>
    <property type="match status" value="1"/>
</dbReference>
<dbReference type="AlphaFoldDB" id="A0AAC9JTP9"/>
<dbReference type="KEGG" id="cdq:BOQ54_13550"/>
<keyword evidence="11" id="KW-1185">Reference proteome</keyword>
<dbReference type="SUPFAM" id="SSF55120">
    <property type="entry name" value="Pseudouridine synthase"/>
    <property type="match status" value="1"/>
</dbReference>
<evidence type="ECO:0000256" key="6">
    <source>
        <dbReference type="PIRSR" id="PIRSR606225-1"/>
    </source>
</evidence>
<evidence type="ECO:0000256" key="1">
    <source>
        <dbReference type="ARBA" id="ARBA00010876"/>
    </source>
</evidence>
<keyword evidence="3 8" id="KW-0413">Isomerase</keyword>
<evidence type="ECO:0000256" key="5">
    <source>
        <dbReference type="ARBA" id="ARBA00056072"/>
    </source>
</evidence>
<evidence type="ECO:0000256" key="7">
    <source>
        <dbReference type="PROSITE-ProRule" id="PRU00182"/>
    </source>
</evidence>
<dbReference type="SUPFAM" id="SSF55174">
    <property type="entry name" value="Alpha-L RNA-binding motif"/>
    <property type="match status" value="1"/>
</dbReference>
<name>A0AAC9JTP9_9HYPH</name>
<evidence type="ECO:0000259" key="9">
    <source>
        <dbReference type="SMART" id="SM00363"/>
    </source>
</evidence>
<reference evidence="10 11" key="1">
    <citation type="submission" date="2016-11" db="EMBL/GenBank/DDBJ databases">
        <title>Complete genome sequence of the aerobically denitrifying bacterium Chelatococcus daeguensis TAD1.</title>
        <authorList>
            <person name="Yang Y."/>
            <person name="Huang S."/>
            <person name="Lin E."/>
        </authorList>
    </citation>
    <scope>NUCLEOTIDE SEQUENCE [LARGE SCALE GENOMIC DNA]</scope>
    <source>
        <strain evidence="10 11">TAD1</strain>
    </source>
</reference>
<proteinExistence type="inferred from homology"/>
<organism evidence="10 11">
    <name type="scientific">Chelatococcus daeguensis</name>
    <dbReference type="NCBI Taxonomy" id="444444"/>
    <lineage>
        <taxon>Bacteria</taxon>
        <taxon>Pseudomonadati</taxon>
        <taxon>Pseudomonadota</taxon>
        <taxon>Alphaproteobacteria</taxon>
        <taxon>Hyphomicrobiales</taxon>
        <taxon>Chelatococcaceae</taxon>
        <taxon>Chelatococcus</taxon>
    </lineage>
</organism>
<comment type="catalytic activity">
    <reaction evidence="8">
        <text>a uridine in RNA = a pseudouridine in RNA</text>
        <dbReference type="Rhea" id="RHEA:48348"/>
        <dbReference type="Rhea" id="RHEA-COMP:12068"/>
        <dbReference type="Rhea" id="RHEA-COMP:12069"/>
        <dbReference type="ChEBI" id="CHEBI:65314"/>
        <dbReference type="ChEBI" id="CHEBI:65315"/>
    </reaction>
</comment>
<dbReference type="InterPro" id="IPR006145">
    <property type="entry name" value="PsdUridine_synth_RsuA/RluA"/>
</dbReference>
<dbReference type="PANTHER" id="PTHR21600">
    <property type="entry name" value="MITOCHONDRIAL RNA PSEUDOURIDINE SYNTHASE"/>
    <property type="match status" value="1"/>
</dbReference>
<evidence type="ECO:0000256" key="8">
    <source>
        <dbReference type="RuleBase" id="RU362028"/>
    </source>
</evidence>
<dbReference type="Gene3D" id="3.30.2350.10">
    <property type="entry name" value="Pseudouridine synthase"/>
    <property type="match status" value="1"/>
</dbReference>
<dbReference type="CDD" id="cd02869">
    <property type="entry name" value="PseudoU_synth_RluA_like"/>
    <property type="match status" value="1"/>
</dbReference>
<dbReference type="InterPro" id="IPR020103">
    <property type="entry name" value="PsdUridine_synth_cat_dom_sf"/>
</dbReference>
<dbReference type="InterPro" id="IPR002942">
    <property type="entry name" value="S4_RNA-bd"/>
</dbReference>
<dbReference type="EC" id="5.4.99.-" evidence="8"/>
<dbReference type="Gene3D" id="3.10.290.10">
    <property type="entry name" value="RNA-binding S4 domain"/>
    <property type="match status" value="1"/>
</dbReference>
<feature type="active site" evidence="6">
    <location>
        <position position="148"/>
    </location>
</feature>
<gene>
    <name evidence="10" type="ORF">BOQ54_13550</name>
</gene>
<dbReference type="Proteomes" id="UP000182703">
    <property type="component" value="Chromosome"/>
</dbReference>
<dbReference type="CDD" id="cd00165">
    <property type="entry name" value="S4"/>
    <property type="match status" value="1"/>
</dbReference>
<comment type="function">
    <text evidence="5">Responsible for synthesis of pseudouridine from uracil at positions 1911, 1915 and 1917 in 23S ribosomal RNA.</text>
</comment>
<dbReference type="RefSeq" id="WP_071924097.1">
    <property type="nucleotide sequence ID" value="NZ_CP018095.1"/>
</dbReference>
<dbReference type="PROSITE" id="PS01129">
    <property type="entry name" value="PSI_RLU"/>
    <property type="match status" value="1"/>
</dbReference>
<dbReference type="GO" id="GO:0160140">
    <property type="term" value="F:23S rRNA pseudouridine(1911/1915/1917) synthase activity"/>
    <property type="evidence" value="ECO:0007669"/>
    <property type="project" value="UniProtKB-EC"/>
</dbReference>
<dbReference type="EMBL" id="CP018095">
    <property type="protein sequence ID" value="APF38220.1"/>
    <property type="molecule type" value="Genomic_DNA"/>
</dbReference>
<dbReference type="PROSITE" id="PS50889">
    <property type="entry name" value="S4"/>
    <property type="match status" value="1"/>
</dbReference>
<evidence type="ECO:0000256" key="3">
    <source>
        <dbReference type="ARBA" id="ARBA00023235"/>
    </source>
</evidence>
<dbReference type="GO" id="GO:0000455">
    <property type="term" value="P:enzyme-directed rRNA pseudouridine synthesis"/>
    <property type="evidence" value="ECO:0007669"/>
    <property type="project" value="TreeGrafter"/>
</dbReference>
<keyword evidence="2 7" id="KW-0694">RNA-binding</keyword>
<dbReference type="SMART" id="SM00363">
    <property type="entry name" value="S4"/>
    <property type="match status" value="1"/>
</dbReference>
<evidence type="ECO:0000313" key="10">
    <source>
        <dbReference type="EMBL" id="APF38220.1"/>
    </source>
</evidence>
<dbReference type="PANTHER" id="PTHR21600:SF44">
    <property type="entry name" value="RIBOSOMAL LARGE SUBUNIT PSEUDOURIDINE SYNTHASE D"/>
    <property type="match status" value="1"/>
</dbReference>
<dbReference type="GO" id="GO:0003723">
    <property type="term" value="F:RNA binding"/>
    <property type="evidence" value="ECO:0007669"/>
    <property type="project" value="UniProtKB-KW"/>
</dbReference>
<dbReference type="NCBIfam" id="TIGR00005">
    <property type="entry name" value="rluA_subfam"/>
    <property type="match status" value="1"/>
</dbReference>
<accession>A0AAC9JTP9</accession>
<dbReference type="InterPro" id="IPR050188">
    <property type="entry name" value="RluA_PseudoU_synthase"/>
</dbReference>
<sequence>MSDKMADAGRTIHLTAGADDAGVRLDRALALRLPDLSRSRIQELIKDGHVSVGGKPETNASRKLAAGLPLAVTVPPAAAAEPSGEDIPLSVLYEDNALIVIDKPAGLVVHPAPGNETGTLVNALIAHCGASLSGIGGVRRPGIVHRLDKDTSGVMVVAKTDEAHKGLSAQFADHGRTGPLHRAYVAVVWGVPQPLAGTISAPIDRAPHNREKMAVARAGHGREAVTHYMVEERFAAGHTADVASLVRCRLETGRTHQIRVHLAHRGHPLLGDATYGSGFRTKSALLGEAARQALSVLSRQALHAAELGFAHPVTGEEMRFASPLPPELLRLVNALRANT</sequence>
<dbReference type="InterPro" id="IPR036986">
    <property type="entry name" value="S4_RNA-bd_sf"/>
</dbReference>
<dbReference type="InterPro" id="IPR006224">
    <property type="entry name" value="PsdUridine_synth_RluA-like_CS"/>
</dbReference>
<evidence type="ECO:0000256" key="4">
    <source>
        <dbReference type="ARBA" id="ARBA00036882"/>
    </source>
</evidence>
<dbReference type="Pfam" id="PF01479">
    <property type="entry name" value="S4"/>
    <property type="match status" value="1"/>
</dbReference>
<comment type="catalytic activity">
    <reaction evidence="4">
        <text>uridine(1911/1915/1917) in 23S rRNA = pseudouridine(1911/1915/1917) in 23S rRNA</text>
        <dbReference type="Rhea" id="RHEA:42524"/>
        <dbReference type="Rhea" id="RHEA-COMP:10097"/>
        <dbReference type="Rhea" id="RHEA-COMP:10098"/>
        <dbReference type="ChEBI" id="CHEBI:65314"/>
        <dbReference type="ChEBI" id="CHEBI:65315"/>
        <dbReference type="EC" id="5.4.99.23"/>
    </reaction>
</comment>
<feature type="domain" description="RNA-binding S4" evidence="9">
    <location>
        <begin position="23"/>
        <end position="81"/>
    </location>
</feature>
<dbReference type="InterPro" id="IPR006225">
    <property type="entry name" value="PsdUridine_synth_RluC/D"/>
</dbReference>
<dbReference type="FunFam" id="3.30.2350.10:FF:000006">
    <property type="entry name" value="Pseudouridine synthase"/>
    <property type="match status" value="1"/>
</dbReference>
<comment type="similarity">
    <text evidence="1 8">Belongs to the pseudouridine synthase RluA family.</text>
</comment>
<protein>
    <recommendedName>
        <fullName evidence="8">Pseudouridine synthase</fullName>
        <ecNumber evidence="8">5.4.99.-</ecNumber>
    </recommendedName>
</protein>
<evidence type="ECO:0000313" key="11">
    <source>
        <dbReference type="Proteomes" id="UP000182703"/>
    </source>
</evidence>